<name>A0A081P118_9BACL</name>
<dbReference type="OrthoDB" id="2596091at2"/>
<accession>A0A081P118</accession>
<dbReference type="RefSeq" id="WP_036685563.1">
    <property type="nucleotide sequence ID" value="NZ_JNVM01000016.1"/>
</dbReference>
<keyword evidence="2" id="KW-1185">Reference proteome</keyword>
<evidence type="ECO:0000313" key="1">
    <source>
        <dbReference type="EMBL" id="KEQ24391.1"/>
    </source>
</evidence>
<dbReference type="Proteomes" id="UP000028123">
    <property type="component" value="Unassembled WGS sequence"/>
</dbReference>
<protein>
    <submittedName>
        <fullName evidence="1">Uncharacterized protein</fullName>
    </submittedName>
</protein>
<proteinExistence type="predicted"/>
<comment type="caution">
    <text evidence="1">The sequence shown here is derived from an EMBL/GenBank/DDBJ whole genome shotgun (WGS) entry which is preliminary data.</text>
</comment>
<sequence length="172" mass="19520">MMSEANESNASWSSRKRIPGEEIGERLDSVRMLKEDGLELYEIAKDKATGEHYLHYAYLHRNLAAIPAGPEAAQEESFHHLMPLESDEVLVFLFGEAPYDYPAHWSKPFLRNGPEGDYVWFDPGYAAAEAEHEAIGRDIAEQLALFKQTGDVSEQKVRELLERLNPGDTEKK</sequence>
<organism evidence="1 2">
    <name type="scientific">Paenibacillus tyrfis</name>
    <dbReference type="NCBI Taxonomy" id="1501230"/>
    <lineage>
        <taxon>Bacteria</taxon>
        <taxon>Bacillati</taxon>
        <taxon>Bacillota</taxon>
        <taxon>Bacilli</taxon>
        <taxon>Bacillales</taxon>
        <taxon>Paenibacillaceae</taxon>
        <taxon>Paenibacillus</taxon>
    </lineage>
</organism>
<dbReference type="EMBL" id="JNVM01000016">
    <property type="protein sequence ID" value="KEQ24391.1"/>
    <property type="molecule type" value="Genomic_DNA"/>
</dbReference>
<dbReference type="AlphaFoldDB" id="A0A081P118"/>
<dbReference type="eggNOG" id="ENOG503362Z">
    <property type="taxonomic scope" value="Bacteria"/>
</dbReference>
<reference evidence="1 2" key="1">
    <citation type="submission" date="2014-06" db="EMBL/GenBank/DDBJ databases">
        <title>Draft genome sequence of Paenibacillus sp. MSt1.</title>
        <authorList>
            <person name="Aw Y.K."/>
            <person name="Ong K.S."/>
            <person name="Gan H.M."/>
            <person name="Lee S.M."/>
        </authorList>
    </citation>
    <scope>NUCLEOTIDE SEQUENCE [LARGE SCALE GENOMIC DNA]</scope>
    <source>
        <strain evidence="1 2">MSt1</strain>
    </source>
</reference>
<gene>
    <name evidence="1" type="ORF">ET33_08900</name>
</gene>
<evidence type="ECO:0000313" key="2">
    <source>
        <dbReference type="Proteomes" id="UP000028123"/>
    </source>
</evidence>